<accession>A0A6N8UB35</accession>
<dbReference type="GO" id="GO:0046872">
    <property type="term" value="F:metal ion binding"/>
    <property type="evidence" value="ECO:0007669"/>
    <property type="project" value="UniProtKB-UniRule"/>
</dbReference>
<evidence type="ECO:0000313" key="11">
    <source>
        <dbReference type="EMBL" id="MXQ72957.1"/>
    </source>
</evidence>
<keyword evidence="3 10" id="KW-0255">Endonuclease</keyword>
<dbReference type="GO" id="GO:0043571">
    <property type="term" value="P:maintenance of CRISPR repeat elements"/>
    <property type="evidence" value="ECO:0007669"/>
    <property type="project" value="UniProtKB-UniRule"/>
</dbReference>
<feature type="binding site" evidence="10">
    <location>
        <position position="222"/>
    </location>
    <ligand>
        <name>Mn(2+)</name>
        <dbReference type="ChEBI" id="CHEBI:29035"/>
    </ligand>
</feature>
<organism evidence="11 12">
    <name type="scientific">Copranaerobaculum intestinale</name>
    <dbReference type="NCBI Taxonomy" id="2692629"/>
    <lineage>
        <taxon>Bacteria</taxon>
        <taxon>Bacillati</taxon>
        <taxon>Bacillota</taxon>
        <taxon>Erysipelotrichia</taxon>
        <taxon>Erysipelotrichales</taxon>
        <taxon>Erysipelotrichaceae</taxon>
        <taxon>Copranaerobaculum</taxon>
    </lineage>
</organism>
<dbReference type="RefSeq" id="WP_160624393.1">
    <property type="nucleotide sequence ID" value="NZ_WUUQ01000001.1"/>
</dbReference>
<dbReference type="Proteomes" id="UP000434036">
    <property type="component" value="Unassembled WGS sequence"/>
</dbReference>
<dbReference type="Gene3D" id="1.20.120.920">
    <property type="entry name" value="CRISPR-associated endonuclease Cas1, C-terminal domain"/>
    <property type="match status" value="1"/>
</dbReference>
<reference evidence="11 12" key="2">
    <citation type="submission" date="2020-01" db="EMBL/GenBank/DDBJ databases">
        <title>Clostridiaceae sp. nov. isolated from the gut of human by culturomics.</title>
        <authorList>
            <person name="Chang Y."/>
        </authorList>
    </citation>
    <scope>NUCLEOTIDE SEQUENCE [LARGE SCALE GENOMIC DNA]</scope>
    <source>
        <strain evidence="11 12">DONG20-135</strain>
    </source>
</reference>
<evidence type="ECO:0000256" key="1">
    <source>
        <dbReference type="ARBA" id="ARBA00022722"/>
    </source>
</evidence>
<sequence length="304" mass="35199">MGYRQIYIRKANKLAVKHHSLIILNDTQELDIPLEDIASILLEDQRTVITSRLLSALSENYITFIICNERYQPSSISMPIYMHYRQLKVFYQQMEVKKPLLSQIWAGIVKAKIMNQINILELNKCSDEKIQKLKTEVKQIQSGDKTNREAVCAKLFFNALYGSFFIRDHTGDDGINMALNYGYTIIAAQITRVLTMYGFHTMLGIHHCSQQNNFNLSYDFVEPFRAIIDKYVYDHKDELDSSLAIQTRKDLIALLQESVIINDKRFSVQNAIEEMVLSYIKCLDNNDSSYFVTPILLYESGSNF</sequence>
<dbReference type="PANTHER" id="PTHR34353:SF2">
    <property type="entry name" value="CRISPR-ASSOCIATED ENDONUCLEASE CAS1 1"/>
    <property type="match status" value="1"/>
</dbReference>
<dbReference type="InterPro" id="IPR042206">
    <property type="entry name" value="CRISPR-assoc_Cas1_C"/>
</dbReference>
<dbReference type="InterPro" id="IPR019855">
    <property type="entry name" value="CRISPR-assoc_Cas1_NMENI"/>
</dbReference>
<dbReference type="Gene3D" id="3.100.10.20">
    <property type="entry name" value="CRISPR-associated endonuclease Cas1, N-terminal domain"/>
    <property type="match status" value="1"/>
</dbReference>
<dbReference type="GO" id="GO:0016787">
    <property type="term" value="F:hydrolase activity"/>
    <property type="evidence" value="ECO:0007669"/>
    <property type="project" value="UniProtKB-KW"/>
</dbReference>
<comment type="cofactor">
    <cofactor evidence="10">
        <name>Mg(2+)</name>
        <dbReference type="ChEBI" id="CHEBI:18420"/>
    </cofactor>
    <cofactor evidence="10">
        <name>Mn(2+)</name>
        <dbReference type="ChEBI" id="CHEBI:29035"/>
    </cofactor>
</comment>
<keyword evidence="8 10" id="KW-0464">Manganese</keyword>
<comment type="caution">
    <text evidence="11">The sequence shown here is derived from an EMBL/GenBank/DDBJ whole genome shotgun (WGS) entry which is preliminary data.</text>
</comment>
<dbReference type="InterPro" id="IPR042211">
    <property type="entry name" value="CRISPR-assoc_Cas1_N"/>
</dbReference>
<keyword evidence="7 10" id="KW-0238">DNA-binding</keyword>
<dbReference type="EC" id="3.1.-.-" evidence="10"/>
<proteinExistence type="inferred from homology"/>
<evidence type="ECO:0000256" key="8">
    <source>
        <dbReference type="ARBA" id="ARBA00023211"/>
    </source>
</evidence>
<evidence type="ECO:0000256" key="6">
    <source>
        <dbReference type="ARBA" id="ARBA00023118"/>
    </source>
</evidence>
<keyword evidence="12" id="KW-1185">Reference proteome</keyword>
<dbReference type="GO" id="GO:0003677">
    <property type="term" value="F:DNA binding"/>
    <property type="evidence" value="ECO:0007669"/>
    <property type="project" value="UniProtKB-KW"/>
</dbReference>
<comment type="subunit">
    <text evidence="9 10">Homodimer, forms a heterotetramer with a Cas2 homodimer.</text>
</comment>
<dbReference type="InterPro" id="IPR050646">
    <property type="entry name" value="Cas1"/>
</dbReference>
<dbReference type="PANTHER" id="PTHR34353">
    <property type="entry name" value="CRISPR-ASSOCIATED ENDONUCLEASE CAS1 1"/>
    <property type="match status" value="1"/>
</dbReference>
<feature type="binding site" evidence="10">
    <location>
        <position position="149"/>
    </location>
    <ligand>
        <name>Mn(2+)</name>
        <dbReference type="ChEBI" id="CHEBI:29035"/>
    </ligand>
</feature>
<dbReference type="GO" id="GO:0004520">
    <property type="term" value="F:DNA endonuclease activity"/>
    <property type="evidence" value="ECO:0007669"/>
    <property type="project" value="InterPro"/>
</dbReference>
<evidence type="ECO:0000256" key="2">
    <source>
        <dbReference type="ARBA" id="ARBA00022723"/>
    </source>
</evidence>
<evidence type="ECO:0000256" key="5">
    <source>
        <dbReference type="ARBA" id="ARBA00022842"/>
    </source>
</evidence>
<evidence type="ECO:0000256" key="10">
    <source>
        <dbReference type="HAMAP-Rule" id="MF_01470"/>
    </source>
</evidence>
<name>A0A6N8UB35_9FIRM</name>
<keyword evidence="1 10" id="KW-0540">Nuclease</keyword>
<keyword evidence="4 10" id="KW-0378">Hydrolase</keyword>
<comment type="function">
    <text evidence="10">CRISPR (clustered regularly interspaced short palindromic repeat), is an adaptive immune system that provides protection against mobile genetic elements (viruses, transposable elements and conjugative plasmids). CRISPR clusters contain spacers, sequences complementary to antecedent mobile elements, and target invading nucleic acids. CRISPR clusters are transcribed and processed into CRISPR RNA (crRNA). Acts as a dsDNA endonuclease. Involved in the integration of spacer DNA into the CRISPR cassette.</text>
</comment>
<dbReference type="AlphaFoldDB" id="A0A6N8UB35"/>
<keyword evidence="2 10" id="KW-0479">Metal-binding</keyword>
<dbReference type="InterPro" id="IPR002729">
    <property type="entry name" value="CRISPR-assoc_Cas1"/>
</dbReference>
<evidence type="ECO:0000256" key="7">
    <source>
        <dbReference type="ARBA" id="ARBA00023125"/>
    </source>
</evidence>
<dbReference type="Pfam" id="PF01867">
    <property type="entry name" value="Cas_Cas1"/>
    <property type="match status" value="1"/>
</dbReference>
<reference evidence="11 12" key="1">
    <citation type="submission" date="2019-12" db="EMBL/GenBank/DDBJ databases">
        <authorList>
            <person name="Yang R."/>
        </authorList>
    </citation>
    <scope>NUCLEOTIDE SEQUENCE [LARGE SCALE GENOMIC DNA]</scope>
    <source>
        <strain evidence="11 12">DONG20-135</strain>
    </source>
</reference>
<protein>
    <recommendedName>
        <fullName evidence="10">CRISPR-associated endonuclease Cas1</fullName>
        <ecNumber evidence="10">3.1.-.-</ecNumber>
    </recommendedName>
</protein>
<evidence type="ECO:0000256" key="3">
    <source>
        <dbReference type="ARBA" id="ARBA00022759"/>
    </source>
</evidence>
<dbReference type="HAMAP" id="MF_01470">
    <property type="entry name" value="Cas1"/>
    <property type="match status" value="1"/>
</dbReference>
<evidence type="ECO:0000256" key="4">
    <source>
        <dbReference type="ARBA" id="ARBA00022801"/>
    </source>
</evidence>
<dbReference type="EMBL" id="WUUQ01000001">
    <property type="protein sequence ID" value="MXQ72957.1"/>
    <property type="molecule type" value="Genomic_DNA"/>
</dbReference>
<feature type="binding site" evidence="10">
    <location>
        <position position="207"/>
    </location>
    <ligand>
        <name>Mn(2+)</name>
        <dbReference type="ChEBI" id="CHEBI:29035"/>
    </ligand>
</feature>
<keyword evidence="6 10" id="KW-0051">Antiviral defense</keyword>
<evidence type="ECO:0000256" key="9">
    <source>
        <dbReference type="ARBA" id="ARBA00038592"/>
    </source>
</evidence>
<dbReference type="GO" id="GO:0051607">
    <property type="term" value="P:defense response to virus"/>
    <property type="evidence" value="ECO:0007669"/>
    <property type="project" value="UniProtKB-UniRule"/>
</dbReference>
<comment type="similarity">
    <text evidence="10">Belongs to the CRISPR-associated endonuclease Cas1 family.</text>
</comment>
<gene>
    <name evidence="10 11" type="primary">cas1</name>
    <name evidence="11" type="ORF">GSF08_03270</name>
</gene>
<dbReference type="NCBIfam" id="TIGR03639">
    <property type="entry name" value="cas1_NMENI"/>
    <property type="match status" value="1"/>
</dbReference>
<keyword evidence="5 10" id="KW-0460">Magnesium</keyword>
<evidence type="ECO:0000313" key="12">
    <source>
        <dbReference type="Proteomes" id="UP000434036"/>
    </source>
</evidence>